<comment type="similarity">
    <text evidence="1">Belongs to the short-chain dehydrogenases/reductases (SDR) family.</text>
</comment>
<sequence>MAEFKAESLFSIPGRTAIITGGGSGLGRICAKTFFSNGANVTIIDREASRLESVKRELEQIRKQLSVKGEIKTIHGELGEKSSLQAVVAKVREKHTEIDILVHCAGIRKQNKITYNTGEPIEKLFAATDSLIYEDIELSFRINVLSQYFLTSGLVDYLGAAAKKGGGRGCVICFSSVASKHNGQFVPAYQTTKAAVDHLVKIMAAEFAEFYIRVNAISPGLFPSALNPSDPNHPESNMRFARDMPARRAGTEQEMAGTALYLASPAGAYMTGDNMHVDGGRLLVAAAKISKL</sequence>
<reference evidence="5" key="1">
    <citation type="journal article" date="2015" name="Genome Announc.">
        <title>Draft genome sequence of Talaromyces cellulolyticus strain Y-94, a source of lignocellulosic biomass-degrading enzymes.</title>
        <authorList>
            <person name="Fujii T."/>
            <person name="Koike H."/>
            <person name="Sawayama S."/>
            <person name="Yano S."/>
            <person name="Inoue H."/>
        </authorList>
    </citation>
    <scope>NUCLEOTIDE SEQUENCE [LARGE SCALE GENOMIC DNA]</scope>
    <source>
        <strain evidence="5">Y-94</strain>
    </source>
</reference>
<dbReference type="PANTHER" id="PTHR43618">
    <property type="entry name" value="7-ALPHA-HYDROXYSTEROID DEHYDROGENASE"/>
    <property type="match status" value="1"/>
</dbReference>
<dbReference type="EMBL" id="DF933819">
    <property type="protein sequence ID" value="GAM37265.1"/>
    <property type="molecule type" value="Genomic_DNA"/>
</dbReference>
<organism evidence="4 5">
    <name type="scientific">Talaromyces pinophilus</name>
    <name type="common">Penicillium pinophilum</name>
    <dbReference type="NCBI Taxonomy" id="128442"/>
    <lineage>
        <taxon>Eukaryota</taxon>
        <taxon>Fungi</taxon>
        <taxon>Dikarya</taxon>
        <taxon>Ascomycota</taxon>
        <taxon>Pezizomycotina</taxon>
        <taxon>Eurotiomycetes</taxon>
        <taxon>Eurotiomycetidae</taxon>
        <taxon>Eurotiales</taxon>
        <taxon>Trichocomaceae</taxon>
        <taxon>Talaromyces</taxon>
        <taxon>Talaromyces sect. Talaromyces</taxon>
    </lineage>
</organism>
<keyword evidence="3" id="KW-0560">Oxidoreductase</keyword>
<evidence type="ECO:0000256" key="1">
    <source>
        <dbReference type="ARBA" id="ARBA00006484"/>
    </source>
</evidence>
<protein>
    <submittedName>
        <fullName evidence="4">Uncharacterized protein</fullName>
    </submittedName>
</protein>
<dbReference type="InterPro" id="IPR036291">
    <property type="entry name" value="NAD(P)-bd_dom_sf"/>
</dbReference>
<keyword evidence="2" id="KW-0521">NADP</keyword>
<dbReference type="Gene3D" id="3.40.50.720">
    <property type="entry name" value="NAD(P)-binding Rossmann-like Domain"/>
    <property type="match status" value="1"/>
</dbReference>
<dbReference type="CDD" id="cd05233">
    <property type="entry name" value="SDR_c"/>
    <property type="match status" value="1"/>
</dbReference>
<evidence type="ECO:0000256" key="2">
    <source>
        <dbReference type="ARBA" id="ARBA00022857"/>
    </source>
</evidence>
<dbReference type="PANTHER" id="PTHR43618:SF8">
    <property type="entry name" value="7ALPHA-HYDROXYSTEROID DEHYDROGENASE"/>
    <property type="match status" value="1"/>
</dbReference>
<evidence type="ECO:0000313" key="5">
    <source>
        <dbReference type="Proteomes" id="UP000053095"/>
    </source>
</evidence>
<gene>
    <name evidence="4" type="ORF">TCE0_023f07045</name>
</gene>
<proteinExistence type="inferred from homology"/>
<dbReference type="Pfam" id="PF13561">
    <property type="entry name" value="adh_short_C2"/>
    <property type="match status" value="1"/>
</dbReference>
<accession>A0A0B8MXQ0</accession>
<dbReference type="InterPro" id="IPR002347">
    <property type="entry name" value="SDR_fam"/>
</dbReference>
<dbReference type="InterPro" id="IPR052178">
    <property type="entry name" value="Sec_Metab_Biosynth_SDR"/>
</dbReference>
<evidence type="ECO:0000313" key="4">
    <source>
        <dbReference type="EMBL" id="GAM37265.1"/>
    </source>
</evidence>
<keyword evidence="5" id="KW-1185">Reference proteome</keyword>
<dbReference type="PRINTS" id="PR00081">
    <property type="entry name" value="GDHRDH"/>
</dbReference>
<dbReference type="GO" id="GO:0016491">
    <property type="term" value="F:oxidoreductase activity"/>
    <property type="evidence" value="ECO:0007669"/>
    <property type="project" value="UniProtKB-KW"/>
</dbReference>
<dbReference type="AlphaFoldDB" id="A0A0B8MXQ0"/>
<evidence type="ECO:0000256" key="3">
    <source>
        <dbReference type="ARBA" id="ARBA00023002"/>
    </source>
</evidence>
<dbReference type="Proteomes" id="UP000053095">
    <property type="component" value="Unassembled WGS sequence"/>
</dbReference>
<dbReference type="SUPFAM" id="SSF51735">
    <property type="entry name" value="NAD(P)-binding Rossmann-fold domains"/>
    <property type="match status" value="1"/>
</dbReference>
<name>A0A0B8MXQ0_TALPI</name>